<sequence>VDNLTVEGEMPQIIDTRKMRKKGTFDPQEPLDVDLQTIQNLKRRLKQEVKRPLYKYQSELFIHHEKSAEANGQIAIPGQDILVSVRIYHPFVQRARNSLRLECGTRLRLNNITAILGSQTLAHLRDKISCIADHSISRECSENLDNAIGLMAKVIYL</sequence>
<keyword evidence="2" id="KW-1185">Reference proteome</keyword>
<dbReference type="AlphaFoldDB" id="A0A154P628"/>
<protein>
    <submittedName>
        <fullName evidence="1">Uncharacterized protein</fullName>
    </submittedName>
</protein>
<name>A0A154P628_DUFNO</name>
<reference evidence="1 2" key="1">
    <citation type="submission" date="2015-07" db="EMBL/GenBank/DDBJ databases">
        <title>The genome of Dufourea novaeangliae.</title>
        <authorList>
            <person name="Pan H."/>
            <person name="Kapheim K."/>
        </authorList>
    </citation>
    <scope>NUCLEOTIDE SEQUENCE [LARGE SCALE GENOMIC DNA]</scope>
    <source>
        <strain evidence="1">0120121106</strain>
        <tissue evidence="1">Whole body</tissue>
    </source>
</reference>
<organism evidence="1 2">
    <name type="scientific">Dufourea novaeangliae</name>
    <name type="common">Sweat bee</name>
    <dbReference type="NCBI Taxonomy" id="178035"/>
    <lineage>
        <taxon>Eukaryota</taxon>
        <taxon>Metazoa</taxon>
        <taxon>Ecdysozoa</taxon>
        <taxon>Arthropoda</taxon>
        <taxon>Hexapoda</taxon>
        <taxon>Insecta</taxon>
        <taxon>Pterygota</taxon>
        <taxon>Neoptera</taxon>
        <taxon>Endopterygota</taxon>
        <taxon>Hymenoptera</taxon>
        <taxon>Apocrita</taxon>
        <taxon>Aculeata</taxon>
        <taxon>Apoidea</taxon>
        <taxon>Anthophila</taxon>
        <taxon>Halictidae</taxon>
        <taxon>Rophitinae</taxon>
        <taxon>Dufourea</taxon>
    </lineage>
</organism>
<proteinExistence type="predicted"/>
<dbReference type="STRING" id="178035.A0A154P628"/>
<dbReference type="EMBL" id="KQ434825">
    <property type="protein sequence ID" value="KZC07386.1"/>
    <property type="molecule type" value="Genomic_DNA"/>
</dbReference>
<evidence type="ECO:0000313" key="2">
    <source>
        <dbReference type="Proteomes" id="UP000076502"/>
    </source>
</evidence>
<gene>
    <name evidence="1" type="ORF">WN55_09805</name>
</gene>
<feature type="non-terminal residue" evidence="1">
    <location>
        <position position="157"/>
    </location>
</feature>
<dbReference type="Proteomes" id="UP000076502">
    <property type="component" value="Unassembled WGS sequence"/>
</dbReference>
<evidence type="ECO:0000313" key="1">
    <source>
        <dbReference type="EMBL" id="KZC07386.1"/>
    </source>
</evidence>
<feature type="non-terminal residue" evidence="1">
    <location>
        <position position="1"/>
    </location>
</feature>
<dbReference type="OrthoDB" id="46583at2759"/>
<accession>A0A154P628</accession>